<comment type="similarity">
    <text evidence="1">Belongs to the short-chain dehydrogenases/reductases (SDR) family.</text>
</comment>
<evidence type="ECO:0000256" key="3">
    <source>
        <dbReference type="ARBA" id="ARBA00023002"/>
    </source>
</evidence>
<dbReference type="GO" id="GO:0016491">
    <property type="term" value="F:oxidoreductase activity"/>
    <property type="evidence" value="ECO:0007669"/>
    <property type="project" value="UniProtKB-KW"/>
</dbReference>
<dbReference type="EMBL" id="ML145140">
    <property type="protein sequence ID" value="TBU57209.1"/>
    <property type="molecule type" value="Genomic_DNA"/>
</dbReference>
<name>A0A4Q9PS36_9APHY</name>
<evidence type="ECO:0000256" key="2">
    <source>
        <dbReference type="ARBA" id="ARBA00022857"/>
    </source>
</evidence>
<accession>A0A4Q9PS36</accession>
<evidence type="ECO:0008006" key="6">
    <source>
        <dbReference type="Google" id="ProtNLM"/>
    </source>
</evidence>
<keyword evidence="3" id="KW-0560">Oxidoreductase</keyword>
<dbReference type="STRING" id="114155.A0A4Q9PS36"/>
<reference evidence="4 5" key="1">
    <citation type="submission" date="2019-01" db="EMBL/GenBank/DDBJ databases">
        <title>Draft genome sequences of three monokaryotic isolates of the white-rot basidiomycete fungus Dichomitus squalens.</title>
        <authorList>
            <consortium name="DOE Joint Genome Institute"/>
            <person name="Lopez S.C."/>
            <person name="Andreopoulos B."/>
            <person name="Pangilinan J."/>
            <person name="Lipzen A."/>
            <person name="Riley R."/>
            <person name="Ahrendt S."/>
            <person name="Ng V."/>
            <person name="Barry K."/>
            <person name="Daum C."/>
            <person name="Grigoriev I.V."/>
            <person name="Hilden K.S."/>
            <person name="Makela M.R."/>
            <person name="de Vries R.P."/>
        </authorList>
    </citation>
    <scope>NUCLEOTIDE SEQUENCE [LARGE SCALE GENOMIC DNA]</scope>
    <source>
        <strain evidence="4 5">CBS 464.89</strain>
    </source>
</reference>
<dbReference type="SUPFAM" id="SSF51735">
    <property type="entry name" value="NAD(P)-binding Rossmann-fold domains"/>
    <property type="match status" value="1"/>
</dbReference>
<dbReference type="PANTHER" id="PTHR24320">
    <property type="entry name" value="RETINOL DEHYDROGENASE"/>
    <property type="match status" value="1"/>
</dbReference>
<evidence type="ECO:0000313" key="5">
    <source>
        <dbReference type="Proteomes" id="UP000292082"/>
    </source>
</evidence>
<gene>
    <name evidence="4" type="ORF">BD310DRAFT_1020927</name>
</gene>
<dbReference type="InterPro" id="IPR036291">
    <property type="entry name" value="NAD(P)-bd_dom_sf"/>
</dbReference>
<organism evidence="4 5">
    <name type="scientific">Dichomitus squalens</name>
    <dbReference type="NCBI Taxonomy" id="114155"/>
    <lineage>
        <taxon>Eukaryota</taxon>
        <taxon>Fungi</taxon>
        <taxon>Dikarya</taxon>
        <taxon>Basidiomycota</taxon>
        <taxon>Agaricomycotina</taxon>
        <taxon>Agaricomycetes</taxon>
        <taxon>Polyporales</taxon>
        <taxon>Polyporaceae</taxon>
        <taxon>Dichomitus</taxon>
    </lineage>
</organism>
<sequence length="218" mass="23772">MSQEHRVLFNSAGVMYPPVEQVKKDGFDLQFGINVIGAHFLLTKFLLLRLIETAKSSTDGKARVMNTSSMGHTFVAGIDLDMIRDGPKRLNAGTANELDSLSKFGNVVFAHEFHRRYADQGIVSVSLHPGNLQTDLQRHIPKFEAILTKNLLYPALMGALTELHAGTTPEGTNLGGKHLIPWASVGEARKKHTLKKPAVLSCGSSLRTPLRAFSDAAS</sequence>
<dbReference type="Gene3D" id="3.40.50.720">
    <property type="entry name" value="NAD(P)-binding Rossmann-like Domain"/>
    <property type="match status" value="1"/>
</dbReference>
<dbReference type="AlphaFoldDB" id="A0A4Q9PS36"/>
<evidence type="ECO:0000313" key="4">
    <source>
        <dbReference type="EMBL" id="TBU57209.1"/>
    </source>
</evidence>
<keyword evidence="5" id="KW-1185">Reference proteome</keyword>
<protein>
    <recommendedName>
        <fullName evidence="6">NAD(P)-binding protein</fullName>
    </recommendedName>
</protein>
<evidence type="ECO:0000256" key="1">
    <source>
        <dbReference type="ARBA" id="ARBA00006484"/>
    </source>
</evidence>
<proteinExistence type="inferred from homology"/>
<dbReference type="PANTHER" id="PTHR24320:SF236">
    <property type="entry name" value="SHORT-CHAIN DEHYDROGENASE-RELATED"/>
    <property type="match status" value="1"/>
</dbReference>
<keyword evidence="2" id="KW-0521">NADP</keyword>
<dbReference type="Proteomes" id="UP000292082">
    <property type="component" value="Unassembled WGS sequence"/>
</dbReference>